<dbReference type="eggNOG" id="KOG0201">
    <property type="taxonomic scope" value="Eukaryota"/>
</dbReference>
<dbReference type="PROSITE" id="PS50011">
    <property type="entry name" value="PROTEIN_KINASE_DOM"/>
    <property type="match status" value="1"/>
</dbReference>
<dbReference type="OrthoDB" id="310217at2759"/>
<dbReference type="EMBL" id="KB445574">
    <property type="protein sequence ID" value="EMD92925.1"/>
    <property type="molecule type" value="Genomic_DNA"/>
</dbReference>
<comment type="catalytic activity">
    <reaction evidence="8">
        <text>L-seryl-[protein] + ATP = O-phospho-L-seryl-[protein] + ADP + H(+)</text>
        <dbReference type="Rhea" id="RHEA:17989"/>
        <dbReference type="Rhea" id="RHEA-COMP:9863"/>
        <dbReference type="Rhea" id="RHEA-COMP:11604"/>
        <dbReference type="ChEBI" id="CHEBI:15378"/>
        <dbReference type="ChEBI" id="CHEBI:29999"/>
        <dbReference type="ChEBI" id="CHEBI:30616"/>
        <dbReference type="ChEBI" id="CHEBI:83421"/>
        <dbReference type="ChEBI" id="CHEBI:456216"/>
        <dbReference type="EC" id="2.7.11.1"/>
    </reaction>
</comment>
<keyword evidence="11" id="KW-1185">Reference proteome</keyword>
<dbReference type="AlphaFoldDB" id="M2T5S5"/>
<dbReference type="InterPro" id="IPR000719">
    <property type="entry name" value="Prot_kinase_dom"/>
</dbReference>
<dbReference type="Proteomes" id="UP000016936">
    <property type="component" value="Unassembled WGS sequence"/>
</dbReference>
<evidence type="ECO:0000256" key="4">
    <source>
        <dbReference type="ARBA" id="ARBA00022741"/>
    </source>
</evidence>
<evidence type="ECO:0000256" key="3">
    <source>
        <dbReference type="ARBA" id="ARBA00022679"/>
    </source>
</evidence>
<dbReference type="SUPFAM" id="SSF56112">
    <property type="entry name" value="Protein kinase-like (PK-like)"/>
    <property type="match status" value="1"/>
</dbReference>
<keyword evidence="3" id="KW-0808">Transferase</keyword>
<dbReference type="OMA" id="THYWPPE"/>
<dbReference type="PANTHER" id="PTHR43671">
    <property type="entry name" value="SERINE/THREONINE-PROTEIN KINASE NEK"/>
    <property type="match status" value="1"/>
</dbReference>
<dbReference type="InterPro" id="IPR011009">
    <property type="entry name" value="Kinase-like_dom_sf"/>
</dbReference>
<organism evidence="10 11">
    <name type="scientific">Cochliobolus heterostrophus (strain C5 / ATCC 48332 / race O)</name>
    <name type="common">Southern corn leaf blight fungus</name>
    <name type="synonym">Bipolaris maydis</name>
    <dbReference type="NCBI Taxonomy" id="701091"/>
    <lineage>
        <taxon>Eukaryota</taxon>
        <taxon>Fungi</taxon>
        <taxon>Dikarya</taxon>
        <taxon>Ascomycota</taxon>
        <taxon>Pezizomycotina</taxon>
        <taxon>Dothideomycetes</taxon>
        <taxon>Pleosporomycetidae</taxon>
        <taxon>Pleosporales</taxon>
        <taxon>Pleosporineae</taxon>
        <taxon>Pleosporaceae</taxon>
        <taxon>Bipolaris</taxon>
    </lineage>
</organism>
<dbReference type="CDD" id="cd00180">
    <property type="entry name" value="PKc"/>
    <property type="match status" value="1"/>
</dbReference>
<evidence type="ECO:0000256" key="2">
    <source>
        <dbReference type="ARBA" id="ARBA00022527"/>
    </source>
</evidence>
<reference evidence="11" key="2">
    <citation type="journal article" date="2013" name="PLoS Genet.">
        <title>Comparative genome structure, secondary metabolite, and effector coding capacity across Cochliobolus pathogens.</title>
        <authorList>
            <person name="Condon B.J."/>
            <person name="Leng Y."/>
            <person name="Wu D."/>
            <person name="Bushley K.E."/>
            <person name="Ohm R.A."/>
            <person name="Otillar R."/>
            <person name="Martin J."/>
            <person name="Schackwitz W."/>
            <person name="Grimwood J."/>
            <person name="MohdZainudin N."/>
            <person name="Xue C."/>
            <person name="Wang R."/>
            <person name="Manning V.A."/>
            <person name="Dhillon B."/>
            <person name="Tu Z.J."/>
            <person name="Steffenson B.J."/>
            <person name="Salamov A."/>
            <person name="Sun H."/>
            <person name="Lowry S."/>
            <person name="LaButti K."/>
            <person name="Han J."/>
            <person name="Copeland A."/>
            <person name="Lindquist E."/>
            <person name="Barry K."/>
            <person name="Schmutz J."/>
            <person name="Baker S.E."/>
            <person name="Ciuffetti L.M."/>
            <person name="Grigoriev I.V."/>
            <person name="Zhong S."/>
            <person name="Turgeon B.G."/>
        </authorList>
    </citation>
    <scope>NUCLEOTIDE SEQUENCE [LARGE SCALE GENOMIC DNA]</scope>
    <source>
        <strain evidence="11">C5 / ATCC 48332 / race O</strain>
    </source>
</reference>
<dbReference type="SMART" id="SM00220">
    <property type="entry name" value="S_TKc"/>
    <property type="match status" value="1"/>
</dbReference>
<keyword evidence="2" id="KW-0723">Serine/threonine-protein kinase</keyword>
<keyword evidence="5" id="KW-0418">Kinase</keyword>
<protein>
    <recommendedName>
        <fullName evidence="1">non-specific serine/threonine protein kinase</fullName>
        <ecNumber evidence="1">2.7.11.1</ecNumber>
    </recommendedName>
</protein>
<dbReference type="PROSITE" id="PS00108">
    <property type="entry name" value="PROTEIN_KINASE_ST"/>
    <property type="match status" value="1"/>
</dbReference>
<feature type="domain" description="Protein kinase" evidence="9">
    <location>
        <begin position="25"/>
        <end position="387"/>
    </location>
</feature>
<dbReference type="GO" id="GO:0005634">
    <property type="term" value="C:nucleus"/>
    <property type="evidence" value="ECO:0007669"/>
    <property type="project" value="TreeGrafter"/>
</dbReference>
<evidence type="ECO:0000256" key="1">
    <source>
        <dbReference type="ARBA" id="ARBA00012513"/>
    </source>
</evidence>
<keyword evidence="4" id="KW-0547">Nucleotide-binding</keyword>
<dbReference type="GO" id="GO:0004674">
    <property type="term" value="F:protein serine/threonine kinase activity"/>
    <property type="evidence" value="ECO:0007669"/>
    <property type="project" value="UniProtKB-KW"/>
</dbReference>
<proteinExistence type="predicted"/>
<dbReference type="InterPro" id="IPR050660">
    <property type="entry name" value="NEK_Ser/Thr_kinase"/>
</dbReference>
<dbReference type="InterPro" id="IPR008271">
    <property type="entry name" value="Ser/Thr_kinase_AS"/>
</dbReference>
<name>M2T5S5_COCH5</name>
<keyword evidence="6" id="KW-0067">ATP-binding</keyword>
<dbReference type="HOGENOM" id="CLU_069434_0_0_1"/>
<dbReference type="EC" id="2.7.11.1" evidence="1"/>
<evidence type="ECO:0000313" key="10">
    <source>
        <dbReference type="EMBL" id="EMD92925.1"/>
    </source>
</evidence>
<dbReference type="Gene3D" id="1.10.510.10">
    <property type="entry name" value="Transferase(Phosphotransferase) domain 1"/>
    <property type="match status" value="1"/>
</dbReference>
<dbReference type="STRING" id="701091.M2T5S5"/>
<dbReference type="Pfam" id="PF00069">
    <property type="entry name" value="Pkinase"/>
    <property type="match status" value="1"/>
</dbReference>
<comment type="catalytic activity">
    <reaction evidence="7">
        <text>L-threonyl-[protein] + ATP = O-phospho-L-threonyl-[protein] + ADP + H(+)</text>
        <dbReference type="Rhea" id="RHEA:46608"/>
        <dbReference type="Rhea" id="RHEA-COMP:11060"/>
        <dbReference type="Rhea" id="RHEA-COMP:11605"/>
        <dbReference type="ChEBI" id="CHEBI:15378"/>
        <dbReference type="ChEBI" id="CHEBI:30013"/>
        <dbReference type="ChEBI" id="CHEBI:30616"/>
        <dbReference type="ChEBI" id="CHEBI:61977"/>
        <dbReference type="ChEBI" id="CHEBI:456216"/>
        <dbReference type="EC" id="2.7.11.1"/>
    </reaction>
</comment>
<evidence type="ECO:0000256" key="8">
    <source>
        <dbReference type="ARBA" id="ARBA00048679"/>
    </source>
</evidence>
<accession>M2T5S5</accession>
<dbReference type="PANTHER" id="PTHR43671:SF98">
    <property type="entry name" value="SERINE_THREONINE-PROTEIN KINASE NEK11"/>
    <property type="match status" value="1"/>
</dbReference>
<evidence type="ECO:0000259" key="9">
    <source>
        <dbReference type="PROSITE" id="PS50011"/>
    </source>
</evidence>
<reference evidence="10 11" key="1">
    <citation type="journal article" date="2012" name="PLoS Pathog.">
        <title>Diverse lifestyles and strategies of plant pathogenesis encoded in the genomes of eighteen Dothideomycetes fungi.</title>
        <authorList>
            <person name="Ohm R.A."/>
            <person name="Feau N."/>
            <person name="Henrissat B."/>
            <person name="Schoch C.L."/>
            <person name="Horwitz B.A."/>
            <person name="Barry K.W."/>
            <person name="Condon B.J."/>
            <person name="Copeland A.C."/>
            <person name="Dhillon B."/>
            <person name="Glaser F."/>
            <person name="Hesse C.N."/>
            <person name="Kosti I."/>
            <person name="LaButti K."/>
            <person name="Lindquist E.A."/>
            <person name="Lucas S."/>
            <person name="Salamov A.A."/>
            <person name="Bradshaw R.E."/>
            <person name="Ciuffetti L."/>
            <person name="Hamelin R.C."/>
            <person name="Kema G.H.J."/>
            <person name="Lawrence C."/>
            <person name="Scott J.A."/>
            <person name="Spatafora J.W."/>
            <person name="Turgeon B.G."/>
            <person name="de Wit P.J.G.M."/>
            <person name="Zhong S."/>
            <person name="Goodwin S.B."/>
            <person name="Grigoriev I.V."/>
        </authorList>
    </citation>
    <scope>NUCLEOTIDE SEQUENCE [LARGE SCALE GENOMIC DNA]</scope>
    <source>
        <strain evidence="11">C5 / ATCC 48332 / race O</strain>
    </source>
</reference>
<gene>
    <name evidence="10" type="ORF">COCHEDRAFT_1154636</name>
</gene>
<sequence>MPCILLPFRRRPDPKDPSAGFPKVHKYDGPLQEGSQGCVEQWTHIPTNTVIAVKVMAHTPRNSPEIQILSNLPSHDCIVRYLGHYEKVPSPTQVSILLEHCSIGDLYMLRSLSIDQNKPTFSEPFMWSTYTQLLSALAFLHHGISPTHPSGRHPWTPIVHRDLKFENILVKSLGLAPDWSSLDLKLADFGMAGYHNAAHPNPSGYIGTTHYWPPEVTWETKQLSPASDVWGIAAILHELAHNFPPIVDPAVVEANWFATHSDPPLPSTYSEPQKRNYWAAKAPRRVTPINLDTDAEVPSLRDPELGGEDKTALWFRRRRPSPKYSHRLNECVMKGLAEVEHRASAGVLFGVVQEGFKEVLEQKLRVERTRRGGADGERNGRDGDVGN</sequence>
<evidence type="ECO:0000256" key="7">
    <source>
        <dbReference type="ARBA" id="ARBA00047899"/>
    </source>
</evidence>
<evidence type="ECO:0000256" key="5">
    <source>
        <dbReference type="ARBA" id="ARBA00022777"/>
    </source>
</evidence>
<evidence type="ECO:0000256" key="6">
    <source>
        <dbReference type="ARBA" id="ARBA00022840"/>
    </source>
</evidence>
<evidence type="ECO:0000313" key="11">
    <source>
        <dbReference type="Proteomes" id="UP000016936"/>
    </source>
</evidence>
<dbReference type="GO" id="GO:0005524">
    <property type="term" value="F:ATP binding"/>
    <property type="evidence" value="ECO:0007669"/>
    <property type="project" value="UniProtKB-KW"/>
</dbReference>